<protein>
    <recommendedName>
        <fullName evidence="7">Cytosine-specific methyltransferase</fullName>
        <ecNumber evidence="7">2.1.1.37</ecNumber>
    </recommendedName>
</protein>
<dbReference type="GO" id="GO:0044027">
    <property type="term" value="P:negative regulation of gene expression via chromosomal CpG island methylation"/>
    <property type="evidence" value="ECO:0007669"/>
    <property type="project" value="TreeGrafter"/>
</dbReference>
<keyword evidence="4" id="KW-0680">Restriction system</keyword>
<name>A0A1A9A8Q1_9ACTN</name>
<dbReference type="PROSITE" id="PS51679">
    <property type="entry name" value="SAM_MT_C5"/>
    <property type="match status" value="1"/>
</dbReference>
<dbReference type="GO" id="GO:0003886">
    <property type="term" value="F:DNA (cytosine-5-)-methyltransferase activity"/>
    <property type="evidence" value="ECO:0007669"/>
    <property type="project" value="UniProtKB-EC"/>
</dbReference>
<dbReference type="PATRIC" id="fig|261654.4.peg.5728"/>
<evidence type="ECO:0000256" key="5">
    <source>
        <dbReference type="PROSITE-ProRule" id="PRU01016"/>
    </source>
</evidence>
<dbReference type="EMBL" id="LT594323">
    <property type="protein sequence ID" value="SBT52481.1"/>
    <property type="molecule type" value="Genomic_DNA"/>
</dbReference>
<dbReference type="InterPro" id="IPR018117">
    <property type="entry name" value="C5_DNA_meth_AS"/>
</dbReference>
<gene>
    <name evidence="9" type="ORF">GA0070611_5654</name>
</gene>
<dbReference type="Gene3D" id="3.90.120.10">
    <property type="entry name" value="DNA Methylase, subunit A, domain 2"/>
    <property type="match status" value="1"/>
</dbReference>
<dbReference type="GO" id="GO:0003677">
    <property type="term" value="F:DNA binding"/>
    <property type="evidence" value="ECO:0007669"/>
    <property type="project" value="TreeGrafter"/>
</dbReference>
<keyword evidence="3 5" id="KW-0949">S-adenosyl-L-methionine</keyword>
<accession>A0A1A9A8Q1</accession>
<keyword evidence="1 5" id="KW-0489">Methyltransferase</keyword>
<dbReference type="REBASE" id="155559">
    <property type="entry name" value="M.Mau44815ORF5654P"/>
</dbReference>
<dbReference type="GO" id="GO:0032259">
    <property type="term" value="P:methylation"/>
    <property type="evidence" value="ECO:0007669"/>
    <property type="project" value="UniProtKB-KW"/>
</dbReference>
<keyword evidence="8" id="KW-0175">Coiled coil</keyword>
<proteinExistence type="inferred from homology"/>
<dbReference type="PANTHER" id="PTHR10629">
    <property type="entry name" value="CYTOSINE-SPECIFIC METHYLTRANSFERASE"/>
    <property type="match status" value="1"/>
</dbReference>
<reference evidence="10" key="1">
    <citation type="submission" date="2016-06" db="EMBL/GenBank/DDBJ databases">
        <authorList>
            <person name="Varghese N."/>
            <person name="Submissions Spin"/>
        </authorList>
    </citation>
    <scope>NUCLEOTIDE SEQUENCE [LARGE SCALE GENOMIC DNA]</scope>
    <source>
        <strain evidence="10">DSM 44815</strain>
    </source>
</reference>
<dbReference type="Gene3D" id="1.10.1670.10">
    <property type="entry name" value="Helix-hairpin-Helix base-excision DNA repair enzymes (C-terminal)"/>
    <property type="match status" value="1"/>
</dbReference>
<dbReference type="InterPro" id="IPR050390">
    <property type="entry name" value="C5-Methyltransferase"/>
</dbReference>
<feature type="coiled-coil region" evidence="8">
    <location>
        <begin position="311"/>
        <end position="338"/>
    </location>
</feature>
<dbReference type="InterPro" id="IPR001525">
    <property type="entry name" value="C5_MeTfrase"/>
</dbReference>
<dbReference type="PROSITE" id="PS00094">
    <property type="entry name" value="C5_MTASE_1"/>
    <property type="match status" value="1"/>
</dbReference>
<dbReference type="SUPFAM" id="SSF53335">
    <property type="entry name" value="S-adenosyl-L-methionine-dependent methyltransferases"/>
    <property type="match status" value="1"/>
</dbReference>
<dbReference type="GO" id="GO:0009307">
    <property type="term" value="P:DNA restriction-modification system"/>
    <property type="evidence" value="ECO:0007669"/>
    <property type="project" value="UniProtKB-KW"/>
</dbReference>
<evidence type="ECO:0000256" key="7">
    <source>
        <dbReference type="RuleBase" id="RU000417"/>
    </source>
</evidence>
<evidence type="ECO:0000256" key="8">
    <source>
        <dbReference type="SAM" id="Coils"/>
    </source>
</evidence>
<keyword evidence="10" id="KW-1185">Reference proteome</keyword>
<evidence type="ECO:0000313" key="10">
    <source>
        <dbReference type="Proteomes" id="UP000199385"/>
    </source>
</evidence>
<evidence type="ECO:0000256" key="6">
    <source>
        <dbReference type="RuleBase" id="RU000416"/>
    </source>
</evidence>
<evidence type="ECO:0000313" key="9">
    <source>
        <dbReference type="EMBL" id="SBT52481.1"/>
    </source>
</evidence>
<evidence type="ECO:0000256" key="2">
    <source>
        <dbReference type="ARBA" id="ARBA00022679"/>
    </source>
</evidence>
<comment type="similarity">
    <text evidence="5 6">Belongs to the class I-like SAM-binding methyltransferase superfamily. C5-methyltransferase family.</text>
</comment>
<sequence>MPKRTKGCAVKKGHYGVPLERSDYLKLDPNKNSCSLEGFQAWLEGFGKDKRLAVDLFSGAGGLSLGIERAGWTTAAAVDFDERALETHRANFPGLSLKMDLGDPAERDRLEGILKPAKIDLVAGGPPCQPFSRAGRNKIRDLVKNHGRDPQDRRKELWSAYLDMIKRISPRAVLMENVPDMGLHDDFFVIRTIEEELEELGYATQVRLVDAWHHGVPQHRKRLILLARKDVDVFTWRKPDQRRTTLRDAIGDLPELKVVPTERVGARELEYSRPQVLSDFAVKMREKASAALIWDHMTRRVRQDDYRIFEIMESDTKYSDLQEKLTESEKEYQRYSAEKYTDKYKKLAWGELSRTITAHIAKDGYWYIHPEQLRTLTVREAARVQTFPDHFRFAGTRSDAFRQIGNAVPPLLGEAAAEALTPLSDDIAESPSIQPHWRKVRLELTHWARQRLAGEDWYQLPCEEPASLHAAVVAILSGAKIRPAAMVEFMSTIKESRTLTATLFRRLVDASPSANARSRMDRLASLVDKPYYWQWTKRYDVPAQLPMKPAEAALYRLLIGEDLMLISQATLRVAARVNGMGTDHANRLSEGRVNLVKLMGAGTEAPLRMGAIRLVGMNLCREEQPVCSECPLAAHCASRDKLSGDLLTLVTNRS</sequence>
<dbReference type="AlphaFoldDB" id="A0A1A9A8Q1"/>
<dbReference type="InterPro" id="IPR023170">
    <property type="entry name" value="HhH_base_excis_C"/>
</dbReference>
<dbReference type="Pfam" id="PF00145">
    <property type="entry name" value="DNA_methylase"/>
    <property type="match status" value="1"/>
</dbReference>
<dbReference type="PRINTS" id="PR00105">
    <property type="entry name" value="C5METTRFRASE"/>
</dbReference>
<dbReference type="Proteomes" id="UP000199385">
    <property type="component" value="Chromosome I"/>
</dbReference>
<evidence type="ECO:0000256" key="4">
    <source>
        <dbReference type="ARBA" id="ARBA00022747"/>
    </source>
</evidence>
<keyword evidence="2 5" id="KW-0808">Transferase</keyword>
<dbReference type="STRING" id="261654.GA0070611_5654"/>
<dbReference type="InterPro" id="IPR029063">
    <property type="entry name" value="SAM-dependent_MTases_sf"/>
</dbReference>
<dbReference type="EC" id="2.1.1.37" evidence="7"/>
<evidence type="ECO:0000256" key="3">
    <source>
        <dbReference type="ARBA" id="ARBA00022691"/>
    </source>
</evidence>
<dbReference type="Gene3D" id="3.40.50.150">
    <property type="entry name" value="Vaccinia Virus protein VP39"/>
    <property type="match status" value="1"/>
</dbReference>
<organism evidence="9 10">
    <name type="scientific">Micromonospora auratinigra</name>
    <dbReference type="NCBI Taxonomy" id="261654"/>
    <lineage>
        <taxon>Bacteria</taxon>
        <taxon>Bacillati</taxon>
        <taxon>Actinomycetota</taxon>
        <taxon>Actinomycetes</taxon>
        <taxon>Micromonosporales</taxon>
        <taxon>Micromonosporaceae</taxon>
        <taxon>Micromonospora</taxon>
    </lineage>
</organism>
<dbReference type="PANTHER" id="PTHR10629:SF52">
    <property type="entry name" value="DNA (CYTOSINE-5)-METHYLTRANSFERASE 1"/>
    <property type="match status" value="1"/>
</dbReference>
<evidence type="ECO:0000256" key="1">
    <source>
        <dbReference type="ARBA" id="ARBA00022603"/>
    </source>
</evidence>
<dbReference type="NCBIfam" id="TIGR00675">
    <property type="entry name" value="dcm"/>
    <property type="match status" value="1"/>
</dbReference>
<feature type="active site" evidence="5">
    <location>
        <position position="128"/>
    </location>
</feature>
<comment type="catalytic activity">
    <reaction evidence="7">
        <text>a 2'-deoxycytidine in DNA + S-adenosyl-L-methionine = a 5-methyl-2'-deoxycytidine in DNA + S-adenosyl-L-homocysteine + H(+)</text>
        <dbReference type="Rhea" id="RHEA:13681"/>
        <dbReference type="Rhea" id="RHEA-COMP:11369"/>
        <dbReference type="Rhea" id="RHEA-COMP:11370"/>
        <dbReference type="ChEBI" id="CHEBI:15378"/>
        <dbReference type="ChEBI" id="CHEBI:57856"/>
        <dbReference type="ChEBI" id="CHEBI:59789"/>
        <dbReference type="ChEBI" id="CHEBI:85452"/>
        <dbReference type="ChEBI" id="CHEBI:85454"/>
        <dbReference type="EC" id="2.1.1.37"/>
    </reaction>
</comment>